<accession>A0AAD8L5L1</accession>
<proteinExistence type="predicted"/>
<dbReference type="GO" id="GO:0016020">
    <property type="term" value="C:membrane"/>
    <property type="evidence" value="ECO:0007669"/>
    <property type="project" value="InterPro"/>
</dbReference>
<dbReference type="AlphaFoldDB" id="A0AAD8L5L1"/>
<dbReference type="Proteomes" id="UP001229421">
    <property type="component" value="Unassembled WGS sequence"/>
</dbReference>
<gene>
    <name evidence="2" type="ORF">QVD17_00693</name>
</gene>
<keyword evidence="3" id="KW-1185">Reference proteome</keyword>
<dbReference type="InterPro" id="IPR054103">
    <property type="entry name" value="CAND6-7_N"/>
</dbReference>
<dbReference type="PANTHER" id="PTHR21229">
    <property type="entry name" value="LUNG SEVEN TRANSMEMBRANE RECEPTOR"/>
    <property type="match status" value="1"/>
</dbReference>
<dbReference type="InterPro" id="IPR009637">
    <property type="entry name" value="GPR107/GPR108-like"/>
</dbReference>
<protein>
    <recommendedName>
        <fullName evidence="1">CAND6/7 N-terminal domain-containing protein</fullName>
    </recommendedName>
</protein>
<sequence>MCPLPPTNGYELADPSRFGFFLVAKESLNQVLHELQQNPNFCSVDSKFNHLLFTFRDLSPTFSFGKTYTVTTYHSDQYSLFFANCNPESPVTMHVRTELYNTRDGTIKDYLPDGLRQLPFLYFIFSLLYMCFLGF</sequence>
<reference evidence="2" key="1">
    <citation type="journal article" date="2023" name="bioRxiv">
        <title>Improved chromosome-level genome assembly for marigold (Tagetes erecta).</title>
        <authorList>
            <person name="Jiang F."/>
            <person name="Yuan L."/>
            <person name="Wang S."/>
            <person name="Wang H."/>
            <person name="Xu D."/>
            <person name="Wang A."/>
            <person name="Fan W."/>
        </authorList>
    </citation>
    <scope>NUCLEOTIDE SEQUENCE</scope>
    <source>
        <strain evidence="2">WSJ</strain>
        <tissue evidence="2">Leaf</tissue>
    </source>
</reference>
<dbReference type="EMBL" id="JAUHHV010000001">
    <property type="protein sequence ID" value="KAK1434938.1"/>
    <property type="molecule type" value="Genomic_DNA"/>
</dbReference>
<dbReference type="PANTHER" id="PTHR21229:SF2">
    <property type="entry name" value="RE59932P"/>
    <property type="match status" value="1"/>
</dbReference>
<organism evidence="2 3">
    <name type="scientific">Tagetes erecta</name>
    <name type="common">African marigold</name>
    <dbReference type="NCBI Taxonomy" id="13708"/>
    <lineage>
        <taxon>Eukaryota</taxon>
        <taxon>Viridiplantae</taxon>
        <taxon>Streptophyta</taxon>
        <taxon>Embryophyta</taxon>
        <taxon>Tracheophyta</taxon>
        <taxon>Spermatophyta</taxon>
        <taxon>Magnoliopsida</taxon>
        <taxon>eudicotyledons</taxon>
        <taxon>Gunneridae</taxon>
        <taxon>Pentapetalae</taxon>
        <taxon>asterids</taxon>
        <taxon>campanulids</taxon>
        <taxon>Asterales</taxon>
        <taxon>Asteraceae</taxon>
        <taxon>Asteroideae</taxon>
        <taxon>Heliantheae alliance</taxon>
        <taxon>Tageteae</taxon>
        <taxon>Tagetes</taxon>
    </lineage>
</organism>
<evidence type="ECO:0000313" key="2">
    <source>
        <dbReference type="EMBL" id="KAK1434938.1"/>
    </source>
</evidence>
<comment type="caution">
    <text evidence="2">The sequence shown here is derived from an EMBL/GenBank/DDBJ whole genome shotgun (WGS) entry which is preliminary data.</text>
</comment>
<evidence type="ECO:0000259" key="1">
    <source>
        <dbReference type="Pfam" id="PF21904"/>
    </source>
</evidence>
<name>A0AAD8L5L1_TARER</name>
<feature type="domain" description="CAND6/7 N-terminal" evidence="1">
    <location>
        <begin position="13"/>
        <end position="101"/>
    </location>
</feature>
<dbReference type="GO" id="GO:0005794">
    <property type="term" value="C:Golgi apparatus"/>
    <property type="evidence" value="ECO:0007669"/>
    <property type="project" value="TreeGrafter"/>
</dbReference>
<dbReference type="Pfam" id="PF21904">
    <property type="entry name" value="CAND6-7_N"/>
    <property type="match status" value="1"/>
</dbReference>
<evidence type="ECO:0000313" key="3">
    <source>
        <dbReference type="Proteomes" id="UP001229421"/>
    </source>
</evidence>